<keyword evidence="3" id="KW-1185">Reference proteome</keyword>
<dbReference type="OrthoDB" id="5048244at2759"/>
<reference evidence="2 3" key="1">
    <citation type="submission" date="2020-01" db="EMBL/GenBank/DDBJ databases">
        <title>Identification and distribution of gene clusters putatively required for synthesis of sphingolipid metabolism inhibitors in phylogenetically diverse species of the filamentous fungus Fusarium.</title>
        <authorList>
            <person name="Kim H.-S."/>
            <person name="Busman M."/>
            <person name="Brown D.W."/>
            <person name="Divon H."/>
            <person name="Uhlig S."/>
            <person name="Proctor R.H."/>
        </authorList>
    </citation>
    <scope>NUCLEOTIDE SEQUENCE [LARGE SCALE GENOMIC DNA]</scope>
    <source>
        <strain evidence="2 3">NRRL 20459</strain>
    </source>
</reference>
<name>A0A8H4P0T1_9HYPO</name>
<keyword evidence="1" id="KW-0732">Signal</keyword>
<feature type="signal peptide" evidence="1">
    <location>
        <begin position="1"/>
        <end position="20"/>
    </location>
</feature>
<comment type="caution">
    <text evidence="2">The sequence shown here is derived from an EMBL/GenBank/DDBJ whole genome shotgun (WGS) entry which is preliminary data.</text>
</comment>
<organism evidence="2 3">
    <name type="scientific">Fusarium albosuccineum</name>
    <dbReference type="NCBI Taxonomy" id="1237068"/>
    <lineage>
        <taxon>Eukaryota</taxon>
        <taxon>Fungi</taxon>
        <taxon>Dikarya</taxon>
        <taxon>Ascomycota</taxon>
        <taxon>Pezizomycotina</taxon>
        <taxon>Sordariomycetes</taxon>
        <taxon>Hypocreomycetidae</taxon>
        <taxon>Hypocreales</taxon>
        <taxon>Nectriaceae</taxon>
        <taxon>Fusarium</taxon>
        <taxon>Fusarium decemcellulare species complex</taxon>
    </lineage>
</organism>
<feature type="chain" id="PRO_5034181711" evidence="1">
    <location>
        <begin position="21"/>
        <end position="182"/>
    </location>
</feature>
<gene>
    <name evidence="2" type="ORF">FALBO_14944</name>
</gene>
<evidence type="ECO:0000256" key="1">
    <source>
        <dbReference type="SAM" id="SignalP"/>
    </source>
</evidence>
<proteinExistence type="predicted"/>
<evidence type="ECO:0000313" key="2">
    <source>
        <dbReference type="EMBL" id="KAF4458324.1"/>
    </source>
</evidence>
<accession>A0A8H4P0T1</accession>
<evidence type="ECO:0000313" key="3">
    <source>
        <dbReference type="Proteomes" id="UP000554235"/>
    </source>
</evidence>
<sequence>MYFPKPTVLIAVLWASQVFAAPSPDKTNQDFQQLSELRADVESAIQELSSHGDDSSFVTPVVTRFLDLVNGLAEINQANESANEADFSVDDQNALCERLKRTRFSQAKMISLLGNKNKAITGFGFGPATGRTVEVYDRDIKQFLDEVDSRLNDCGDDYKERLESSIKTAKNKYPTDRERAAS</sequence>
<dbReference type="EMBL" id="JAADYS010002503">
    <property type="protein sequence ID" value="KAF4458324.1"/>
    <property type="molecule type" value="Genomic_DNA"/>
</dbReference>
<dbReference type="AlphaFoldDB" id="A0A8H4P0T1"/>
<dbReference type="Proteomes" id="UP000554235">
    <property type="component" value="Unassembled WGS sequence"/>
</dbReference>
<protein>
    <submittedName>
        <fullName evidence="2">Uncharacterized protein</fullName>
    </submittedName>
</protein>